<evidence type="ECO:0000313" key="1">
    <source>
        <dbReference type="EMBL" id="KAG6921302.1"/>
    </source>
</evidence>
<dbReference type="AlphaFoldDB" id="A0A8T1RWN9"/>
<dbReference type="Proteomes" id="UP000765507">
    <property type="component" value="Unassembled WGS sequence"/>
</dbReference>
<gene>
    <name evidence="1" type="primary">REC8</name>
    <name evidence="1" type="ORF">G0U57_008582</name>
</gene>
<dbReference type="OrthoDB" id="10071381at2759"/>
<sequence length="120" mass="13385">PPQKLMDEVPLVVVELPARQRRTPAELLRAPTYGWLPPELHALWQRCAVLQPVDYAALWAEEERKEEPVSELEVAREALEPSVPVMVSSGELLMWGAPCRREGKRVLGRGHCVTGRALGG</sequence>
<name>A0A8T1RWN9_CHESE</name>
<proteinExistence type="predicted"/>
<feature type="non-terminal residue" evidence="1">
    <location>
        <position position="1"/>
    </location>
</feature>
<dbReference type="EMBL" id="JAHGAV010002285">
    <property type="protein sequence ID" value="KAG6921302.1"/>
    <property type="molecule type" value="Genomic_DNA"/>
</dbReference>
<comment type="caution">
    <text evidence="1">The sequence shown here is derived from an EMBL/GenBank/DDBJ whole genome shotgun (WGS) entry which is preliminary data.</text>
</comment>
<accession>A0A8T1RWN9</accession>
<protein>
    <submittedName>
        <fullName evidence="1">REC8 meiotic recombination protein</fullName>
    </submittedName>
</protein>
<keyword evidence="2" id="KW-1185">Reference proteome</keyword>
<organism evidence="1 2">
    <name type="scientific">Chelydra serpentina</name>
    <name type="common">Snapping turtle</name>
    <name type="synonym">Testudo serpentina</name>
    <dbReference type="NCBI Taxonomy" id="8475"/>
    <lineage>
        <taxon>Eukaryota</taxon>
        <taxon>Metazoa</taxon>
        <taxon>Chordata</taxon>
        <taxon>Craniata</taxon>
        <taxon>Vertebrata</taxon>
        <taxon>Euteleostomi</taxon>
        <taxon>Archelosauria</taxon>
        <taxon>Testudinata</taxon>
        <taxon>Testudines</taxon>
        <taxon>Cryptodira</taxon>
        <taxon>Durocryptodira</taxon>
        <taxon>Americhelydia</taxon>
        <taxon>Chelydroidea</taxon>
        <taxon>Chelydridae</taxon>
        <taxon>Chelydra</taxon>
    </lineage>
</organism>
<evidence type="ECO:0000313" key="2">
    <source>
        <dbReference type="Proteomes" id="UP000765507"/>
    </source>
</evidence>
<feature type="non-terminal residue" evidence="1">
    <location>
        <position position="120"/>
    </location>
</feature>
<reference evidence="1 2" key="1">
    <citation type="journal article" date="2020" name="G3 (Bethesda)">
        <title>Draft Genome of the Common Snapping Turtle, Chelydra serpentina, a Model for Phenotypic Plasticity in Reptiles.</title>
        <authorList>
            <person name="Das D."/>
            <person name="Singh S.K."/>
            <person name="Bierstedt J."/>
            <person name="Erickson A."/>
            <person name="Galli G.L.J."/>
            <person name="Crossley D.A. 2nd"/>
            <person name="Rhen T."/>
        </authorList>
    </citation>
    <scope>NUCLEOTIDE SEQUENCE [LARGE SCALE GENOMIC DNA]</scope>
    <source>
        <strain evidence="1">KW</strain>
    </source>
</reference>